<sequence>MSQDSSHDSAHQVGASDVEVEKHTTTKVVMISVVAAIGGFLFGFDTSVVNGAVDAITDQFALSKGLSGFAVSCALLGAAVGAWFAGRIADRFGRKAVMVVGGILFAIGAVGSAFAFNVWDLILWRVVGGVGVGVASVIAPTYIAEVAPAHIRGRLASLQQLAITVGIFAALLSDAFIANTAGSAGSETWLGWAAWRWMFVVGVIPSVVWALLALSVPESPRYLIAQGETQRAGEVLREVLGTRSLEAVQRKVNEIKNSMRREHDPSLRDLRGPKFGLLPIVWVGILLSVLQQGVGINVIFYYSTTLWQAVGFKESDAFTTSVITAVTNVVVTFIAIATVDKVGRKPLLTVGSAGMFVSLLVMAIAFSQAGGTTDKPSLPDPWGPIAVVAANVYVISFGATWGPVVWVLLGEMFPGKIRAAGLAVAAAAQWIANFAISTSFPSLAGLGLQWAYGLYALIALLSFVFVRRAVRETKGRELEDMDDTAPAPAG</sequence>
<evidence type="ECO:0000256" key="1">
    <source>
        <dbReference type="ARBA" id="ARBA00004651"/>
    </source>
</evidence>
<evidence type="ECO:0000256" key="7">
    <source>
        <dbReference type="ARBA" id="ARBA00022989"/>
    </source>
</evidence>
<feature type="transmembrane region" description="Helical" evidence="10">
    <location>
        <begin position="386"/>
        <end position="409"/>
    </location>
</feature>
<proteinExistence type="inferred from homology"/>
<keyword evidence="8 10" id="KW-0472">Membrane</keyword>
<name>A0A2T0R7K7_9ACTN</name>
<dbReference type="AlphaFoldDB" id="A0A2T0R7K7"/>
<feature type="transmembrane region" description="Helical" evidence="10">
    <location>
        <begin position="28"/>
        <end position="53"/>
    </location>
</feature>
<dbReference type="PANTHER" id="PTHR48020:SF12">
    <property type="entry name" value="PROTON MYO-INOSITOL COTRANSPORTER"/>
    <property type="match status" value="1"/>
</dbReference>
<dbReference type="CDD" id="cd17359">
    <property type="entry name" value="MFS_XylE_like"/>
    <property type="match status" value="1"/>
</dbReference>
<dbReference type="EMBL" id="PVZF01000002">
    <property type="protein sequence ID" value="PRY17130.1"/>
    <property type="molecule type" value="Genomic_DNA"/>
</dbReference>
<feature type="transmembrane region" description="Helical" evidence="10">
    <location>
        <begin position="322"/>
        <end position="339"/>
    </location>
</feature>
<evidence type="ECO:0000259" key="11">
    <source>
        <dbReference type="PROSITE" id="PS50850"/>
    </source>
</evidence>
<dbReference type="Gene3D" id="1.20.1250.20">
    <property type="entry name" value="MFS general substrate transporter like domains"/>
    <property type="match status" value="2"/>
</dbReference>
<dbReference type="SUPFAM" id="SSF103473">
    <property type="entry name" value="MFS general substrate transporter"/>
    <property type="match status" value="1"/>
</dbReference>
<evidence type="ECO:0000256" key="9">
    <source>
        <dbReference type="RuleBase" id="RU003346"/>
    </source>
</evidence>
<protein>
    <submittedName>
        <fullName evidence="12">Sugar porter (SP) family MFS transporter</fullName>
    </submittedName>
</protein>
<keyword evidence="6 10" id="KW-0812">Transmembrane</keyword>
<keyword evidence="13" id="KW-1185">Reference proteome</keyword>
<dbReference type="InterPro" id="IPR005829">
    <property type="entry name" value="Sugar_transporter_CS"/>
</dbReference>
<evidence type="ECO:0000256" key="6">
    <source>
        <dbReference type="ARBA" id="ARBA00022692"/>
    </source>
</evidence>
<evidence type="ECO:0000256" key="2">
    <source>
        <dbReference type="ARBA" id="ARBA00010992"/>
    </source>
</evidence>
<feature type="domain" description="Major facilitator superfamily (MFS) profile" evidence="11">
    <location>
        <begin position="31"/>
        <end position="474"/>
    </location>
</feature>
<dbReference type="InterPro" id="IPR020846">
    <property type="entry name" value="MFS_dom"/>
</dbReference>
<keyword evidence="3 9" id="KW-0813">Transport</keyword>
<dbReference type="GO" id="GO:0005886">
    <property type="term" value="C:plasma membrane"/>
    <property type="evidence" value="ECO:0007669"/>
    <property type="project" value="UniProtKB-SubCell"/>
</dbReference>
<dbReference type="InterPro" id="IPR047984">
    <property type="entry name" value="XylE-like"/>
</dbReference>
<evidence type="ECO:0000256" key="8">
    <source>
        <dbReference type="ARBA" id="ARBA00023136"/>
    </source>
</evidence>
<dbReference type="PROSITE" id="PS00217">
    <property type="entry name" value="SUGAR_TRANSPORT_2"/>
    <property type="match status" value="1"/>
</dbReference>
<feature type="transmembrane region" description="Helical" evidence="10">
    <location>
        <begin position="346"/>
        <end position="366"/>
    </location>
</feature>
<dbReference type="PRINTS" id="PR00171">
    <property type="entry name" value="SUGRTRNSPORT"/>
</dbReference>
<gene>
    <name evidence="12" type="ORF">CLV37_10288</name>
</gene>
<dbReference type="InterPro" id="IPR036259">
    <property type="entry name" value="MFS_trans_sf"/>
</dbReference>
<dbReference type="NCBIfam" id="TIGR00879">
    <property type="entry name" value="SP"/>
    <property type="match status" value="1"/>
</dbReference>
<keyword evidence="7 10" id="KW-1133">Transmembrane helix</keyword>
<keyword evidence="4" id="KW-1003">Cell membrane</keyword>
<dbReference type="PANTHER" id="PTHR48020">
    <property type="entry name" value="PROTON MYO-INOSITOL COTRANSPORTER"/>
    <property type="match status" value="1"/>
</dbReference>
<dbReference type="InterPro" id="IPR003663">
    <property type="entry name" value="Sugar/inositol_transpt"/>
</dbReference>
<dbReference type="PROSITE" id="PS00216">
    <property type="entry name" value="SUGAR_TRANSPORT_1"/>
    <property type="match status" value="2"/>
</dbReference>
<feature type="transmembrane region" description="Helical" evidence="10">
    <location>
        <begin position="421"/>
        <end position="440"/>
    </location>
</feature>
<feature type="transmembrane region" description="Helical" evidence="10">
    <location>
        <begin position="275"/>
        <end position="302"/>
    </location>
</feature>
<evidence type="ECO:0000256" key="5">
    <source>
        <dbReference type="ARBA" id="ARBA00022597"/>
    </source>
</evidence>
<feature type="transmembrane region" description="Helical" evidence="10">
    <location>
        <begin position="96"/>
        <end position="116"/>
    </location>
</feature>
<keyword evidence="5" id="KW-0762">Sugar transport</keyword>
<accession>A0A2T0R7K7</accession>
<feature type="transmembrane region" description="Helical" evidence="10">
    <location>
        <begin position="65"/>
        <end position="84"/>
    </location>
</feature>
<comment type="caution">
    <text evidence="12">The sequence shown here is derived from an EMBL/GenBank/DDBJ whole genome shotgun (WGS) entry which is preliminary data.</text>
</comment>
<dbReference type="InterPro" id="IPR005828">
    <property type="entry name" value="MFS_sugar_transport-like"/>
</dbReference>
<evidence type="ECO:0000256" key="10">
    <source>
        <dbReference type="SAM" id="Phobius"/>
    </source>
</evidence>
<feature type="transmembrane region" description="Helical" evidence="10">
    <location>
        <begin position="155"/>
        <end position="177"/>
    </location>
</feature>
<dbReference type="Pfam" id="PF00083">
    <property type="entry name" value="Sugar_tr"/>
    <property type="match status" value="1"/>
</dbReference>
<dbReference type="FunFam" id="1.20.1250.20:FF:000122">
    <property type="entry name" value="D-xylose transporter XylE"/>
    <property type="match status" value="1"/>
</dbReference>
<dbReference type="GO" id="GO:0022857">
    <property type="term" value="F:transmembrane transporter activity"/>
    <property type="evidence" value="ECO:0007669"/>
    <property type="project" value="InterPro"/>
</dbReference>
<feature type="transmembrane region" description="Helical" evidence="10">
    <location>
        <begin position="122"/>
        <end position="143"/>
    </location>
</feature>
<comment type="subcellular location">
    <subcellularLocation>
        <location evidence="1">Cell membrane</location>
        <topology evidence="1">Multi-pass membrane protein</topology>
    </subcellularLocation>
</comment>
<feature type="transmembrane region" description="Helical" evidence="10">
    <location>
        <begin position="197"/>
        <end position="216"/>
    </location>
</feature>
<evidence type="ECO:0000313" key="13">
    <source>
        <dbReference type="Proteomes" id="UP000238083"/>
    </source>
</evidence>
<dbReference type="InterPro" id="IPR050814">
    <property type="entry name" value="Myo-inositol_Transporter"/>
</dbReference>
<evidence type="ECO:0000256" key="4">
    <source>
        <dbReference type="ARBA" id="ARBA00022475"/>
    </source>
</evidence>
<dbReference type="OrthoDB" id="4008739at2"/>
<reference evidence="12 13" key="1">
    <citation type="submission" date="2018-03" db="EMBL/GenBank/DDBJ databases">
        <title>Genomic Encyclopedia of Archaeal and Bacterial Type Strains, Phase II (KMG-II): from individual species to whole genera.</title>
        <authorList>
            <person name="Goeker M."/>
        </authorList>
    </citation>
    <scope>NUCLEOTIDE SEQUENCE [LARGE SCALE GENOMIC DNA]</scope>
    <source>
        <strain evidence="12 13">DSM 19711</strain>
    </source>
</reference>
<evidence type="ECO:0000256" key="3">
    <source>
        <dbReference type="ARBA" id="ARBA00022448"/>
    </source>
</evidence>
<organism evidence="12 13">
    <name type="scientific">Kineococcus rhizosphaerae</name>
    <dbReference type="NCBI Taxonomy" id="559628"/>
    <lineage>
        <taxon>Bacteria</taxon>
        <taxon>Bacillati</taxon>
        <taxon>Actinomycetota</taxon>
        <taxon>Actinomycetes</taxon>
        <taxon>Kineosporiales</taxon>
        <taxon>Kineosporiaceae</taxon>
        <taxon>Kineococcus</taxon>
    </lineage>
</organism>
<dbReference type="PROSITE" id="PS50850">
    <property type="entry name" value="MFS"/>
    <property type="match status" value="1"/>
</dbReference>
<feature type="transmembrane region" description="Helical" evidence="10">
    <location>
        <begin position="446"/>
        <end position="466"/>
    </location>
</feature>
<dbReference type="Proteomes" id="UP000238083">
    <property type="component" value="Unassembled WGS sequence"/>
</dbReference>
<evidence type="ECO:0000313" key="12">
    <source>
        <dbReference type="EMBL" id="PRY17130.1"/>
    </source>
</evidence>
<comment type="similarity">
    <text evidence="2 9">Belongs to the major facilitator superfamily. Sugar transporter (TC 2.A.1.1) family.</text>
</comment>